<dbReference type="STRING" id="290317.Cpha266_0769"/>
<dbReference type="EMBL" id="CP000492">
    <property type="protein sequence ID" value="ABL64821.1"/>
    <property type="molecule type" value="Genomic_DNA"/>
</dbReference>
<name>A1BEJ4_CHLPD</name>
<protein>
    <recommendedName>
        <fullName evidence="3">DUF4062 domain-containing protein</fullName>
    </recommendedName>
</protein>
<keyword evidence="2" id="KW-1185">Reference proteome</keyword>
<organism evidence="1 2">
    <name type="scientific">Chlorobium phaeobacteroides (strain DSM 266 / SMG 266 / 2430)</name>
    <dbReference type="NCBI Taxonomy" id="290317"/>
    <lineage>
        <taxon>Bacteria</taxon>
        <taxon>Pseudomonadati</taxon>
        <taxon>Chlorobiota</taxon>
        <taxon>Chlorobiia</taxon>
        <taxon>Chlorobiales</taxon>
        <taxon>Chlorobiaceae</taxon>
        <taxon>Chlorobium/Pelodictyon group</taxon>
        <taxon>Chlorobium</taxon>
    </lineage>
</organism>
<proteinExistence type="predicted"/>
<dbReference type="Proteomes" id="UP000008701">
    <property type="component" value="Chromosome"/>
</dbReference>
<gene>
    <name evidence="1" type="ordered locus">Cpha266_0769</name>
</gene>
<dbReference type="eggNOG" id="COG1196">
    <property type="taxonomic scope" value="Bacteria"/>
</dbReference>
<accession>A1BEJ4</accession>
<dbReference type="RefSeq" id="WP_011744649.1">
    <property type="nucleotide sequence ID" value="NC_008639.1"/>
</dbReference>
<evidence type="ECO:0000313" key="2">
    <source>
        <dbReference type="Proteomes" id="UP000008701"/>
    </source>
</evidence>
<sequence>MKRIKLFLASSNEIKNEREQFEIEIYRKCKAWFEEDIFLHLDIWEDLSARMSITRTQNEYNKYIQEADIFVLLAYSKVGLYTAEEFDNAFGAFKATSKPFIFSYFKDSPVMVDSSLQQFKDKLSALGHFYSYYIDSNDLWNQFNKELERLKHAEFQSNEWPVKTNGIRVDNNGATIKNQFIGGGFHDSRFE</sequence>
<evidence type="ECO:0008006" key="3">
    <source>
        <dbReference type="Google" id="ProtNLM"/>
    </source>
</evidence>
<dbReference type="AlphaFoldDB" id="A1BEJ4"/>
<evidence type="ECO:0000313" key="1">
    <source>
        <dbReference type="EMBL" id="ABL64821.1"/>
    </source>
</evidence>
<dbReference type="HOGENOM" id="CLU_1309162_0_0_10"/>
<reference evidence="1 2" key="1">
    <citation type="submission" date="2006-12" db="EMBL/GenBank/DDBJ databases">
        <title>Complete sequence of Chlorobium phaeobacteroides DSM 266.</title>
        <authorList>
            <consortium name="US DOE Joint Genome Institute"/>
            <person name="Copeland A."/>
            <person name="Lucas S."/>
            <person name="Lapidus A."/>
            <person name="Barry K."/>
            <person name="Detter J.C."/>
            <person name="Glavina del Rio T."/>
            <person name="Hammon N."/>
            <person name="Israni S."/>
            <person name="Pitluck S."/>
            <person name="Goltsman E."/>
            <person name="Schmutz J."/>
            <person name="Larimer F."/>
            <person name="Land M."/>
            <person name="Hauser L."/>
            <person name="Mikhailova N."/>
            <person name="Li T."/>
            <person name="Overmann J."/>
            <person name="Bryant D.A."/>
            <person name="Richardson P."/>
        </authorList>
    </citation>
    <scope>NUCLEOTIDE SEQUENCE [LARGE SCALE GENOMIC DNA]</scope>
    <source>
        <strain evidence="1 2">DSM 266</strain>
    </source>
</reference>
<dbReference type="KEGG" id="cph:Cpha266_0769"/>